<evidence type="ECO:0000313" key="9">
    <source>
        <dbReference type="Proteomes" id="UP000054935"/>
    </source>
</evidence>
<feature type="transmembrane region" description="Helical" evidence="7">
    <location>
        <begin position="46"/>
        <end position="68"/>
    </location>
</feature>
<dbReference type="Proteomes" id="UP000054935">
    <property type="component" value="Unassembled WGS sequence"/>
</dbReference>
<evidence type="ECO:0000256" key="5">
    <source>
        <dbReference type="ARBA" id="ARBA00022989"/>
    </source>
</evidence>
<dbReference type="GO" id="GO:0022857">
    <property type="term" value="F:transmembrane transporter activity"/>
    <property type="evidence" value="ECO:0007669"/>
    <property type="project" value="InterPro"/>
</dbReference>
<evidence type="ECO:0000256" key="6">
    <source>
        <dbReference type="ARBA" id="ARBA00023136"/>
    </source>
</evidence>
<dbReference type="PANTHER" id="PTHR43266">
    <property type="entry name" value="MACROLIDE-EFFLUX PROTEIN"/>
    <property type="match status" value="1"/>
</dbReference>
<keyword evidence="2" id="KW-0813">Transport</keyword>
<reference evidence="8 9" key="1">
    <citation type="submission" date="2015-09" db="EMBL/GenBank/DDBJ databases">
        <authorList>
            <consortium name="Swine Surveillance"/>
        </authorList>
    </citation>
    <scope>NUCLEOTIDE SEQUENCE [LARGE SCALE GENOMIC DNA]</scope>
    <source>
        <strain evidence="8 9">CECT 7648</strain>
    </source>
</reference>
<dbReference type="PANTHER" id="PTHR43266:SF2">
    <property type="entry name" value="MAJOR FACILITATOR SUPERFAMILY (MFS) PROFILE DOMAIN-CONTAINING PROTEIN"/>
    <property type="match status" value="1"/>
</dbReference>
<feature type="transmembrane region" description="Helical" evidence="7">
    <location>
        <begin position="88"/>
        <end position="111"/>
    </location>
</feature>
<feature type="transmembrane region" description="Helical" evidence="7">
    <location>
        <begin position="149"/>
        <end position="182"/>
    </location>
</feature>
<evidence type="ECO:0000256" key="7">
    <source>
        <dbReference type="SAM" id="Phobius"/>
    </source>
</evidence>
<sequence>MQSALSHPVYRRLLLAQILSVLGSGLTTIALGLLAFDLAGADAGVVLGTALTIKMVAYVGLAPVAAAVSARMPRRGFLIGLDVARASLVLALPFVTEIWQIYALVFGFQAFSAAFTPTFQATIPDILEDEAAYTQALSYARLTYDLESLLAPMLAGAILAVTSFHALFGGTAIGFLASAALVASVRLPDRKAGAPAPFRKRVTRGIWIYFATPRLRGLLALYVAVAAATAMVIVNTVVRVKADLGYGDQMVALHFAASGIGSMAVALVLPRVLGQRAPRPVMLLGGGVLISGLMLAGLGPGVVAGLLLWAMIGAGAAMIQTPAGVLITRSCHAEDRPALFAAQFALSHAAWLLAYPLAGGLGAALGLSSTFWVMAGLAAGGTFAAMRLWPADDPAQIEHEHPAPDAHTGDQGPVRHSHAFVIDDHHPAWPRHHKP</sequence>
<keyword evidence="5 7" id="KW-1133">Transmembrane helix</keyword>
<feature type="transmembrane region" description="Helical" evidence="7">
    <location>
        <begin position="12"/>
        <end position="34"/>
    </location>
</feature>
<dbReference type="RefSeq" id="WP_058247883.1">
    <property type="nucleotide sequence ID" value="NZ_CYSE01000004.1"/>
</dbReference>
<evidence type="ECO:0000256" key="2">
    <source>
        <dbReference type="ARBA" id="ARBA00022448"/>
    </source>
</evidence>
<protein>
    <submittedName>
        <fullName evidence="8">Enterobactin exporter EntS</fullName>
    </submittedName>
</protein>
<proteinExistence type="predicted"/>
<dbReference type="STRING" id="441103.TRN7648_02373"/>
<feature type="transmembrane region" description="Helical" evidence="7">
    <location>
        <begin position="250"/>
        <end position="269"/>
    </location>
</feature>
<dbReference type="OrthoDB" id="4368225at2"/>
<dbReference type="EMBL" id="CYSE01000004">
    <property type="protein sequence ID" value="CUH79249.1"/>
    <property type="molecule type" value="Genomic_DNA"/>
</dbReference>
<feature type="transmembrane region" description="Helical" evidence="7">
    <location>
        <begin position="281"/>
        <end position="300"/>
    </location>
</feature>
<name>A0A0N7M021_9RHOB</name>
<gene>
    <name evidence="8" type="ORF">TRN7648_02373</name>
</gene>
<dbReference type="InterPro" id="IPR011701">
    <property type="entry name" value="MFS"/>
</dbReference>
<evidence type="ECO:0000313" key="8">
    <source>
        <dbReference type="EMBL" id="CUH79249.1"/>
    </source>
</evidence>
<organism evidence="8 9">
    <name type="scientific">Tropicibacter naphthalenivorans</name>
    <dbReference type="NCBI Taxonomy" id="441103"/>
    <lineage>
        <taxon>Bacteria</taxon>
        <taxon>Pseudomonadati</taxon>
        <taxon>Pseudomonadota</taxon>
        <taxon>Alphaproteobacteria</taxon>
        <taxon>Rhodobacterales</taxon>
        <taxon>Roseobacteraceae</taxon>
        <taxon>Tropicibacter</taxon>
    </lineage>
</organism>
<evidence type="ECO:0000256" key="3">
    <source>
        <dbReference type="ARBA" id="ARBA00022475"/>
    </source>
</evidence>
<feature type="transmembrane region" description="Helical" evidence="7">
    <location>
        <begin position="306"/>
        <end position="327"/>
    </location>
</feature>
<dbReference type="Gene3D" id="1.20.1250.20">
    <property type="entry name" value="MFS general substrate transporter like domains"/>
    <property type="match status" value="1"/>
</dbReference>
<keyword evidence="6 7" id="KW-0472">Membrane</keyword>
<dbReference type="GO" id="GO:0005886">
    <property type="term" value="C:plasma membrane"/>
    <property type="evidence" value="ECO:0007669"/>
    <property type="project" value="UniProtKB-SubCell"/>
</dbReference>
<keyword evidence="4 7" id="KW-0812">Transmembrane</keyword>
<dbReference type="SUPFAM" id="SSF103473">
    <property type="entry name" value="MFS general substrate transporter"/>
    <property type="match status" value="1"/>
</dbReference>
<accession>A0A0N7M021</accession>
<dbReference type="Pfam" id="PF07690">
    <property type="entry name" value="MFS_1"/>
    <property type="match status" value="1"/>
</dbReference>
<comment type="subcellular location">
    <subcellularLocation>
        <location evidence="1">Cell membrane</location>
        <topology evidence="1">Multi-pass membrane protein</topology>
    </subcellularLocation>
</comment>
<keyword evidence="9" id="KW-1185">Reference proteome</keyword>
<feature type="transmembrane region" description="Helical" evidence="7">
    <location>
        <begin position="218"/>
        <end position="238"/>
    </location>
</feature>
<dbReference type="CDD" id="cd06173">
    <property type="entry name" value="MFS_MefA_like"/>
    <property type="match status" value="1"/>
</dbReference>
<dbReference type="AlphaFoldDB" id="A0A0N7M021"/>
<dbReference type="InterPro" id="IPR036259">
    <property type="entry name" value="MFS_trans_sf"/>
</dbReference>
<keyword evidence="3" id="KW-1003">Cell membrane</keyword>
<evidence type="ECO:0000256" key="4">
    <source>
        <dbReference type="ARBA" id="ARBA00022692"/>
    </source>
</evidence>
<evidence type="ECO:0000256" key="1">
    <source>
        <dbReference type="ARBA" id="ARBA00004651"/>
    </source>
</evidence>